<proteinExistence type="predicted"/>
<reference evidence="2" key="1">
    <citation type="submission" date="2017-08" db="EMBL/GenBank/DDBJ databases">
        <authorList>
            <person name="Zhao F."/>
            <person name="Pan X."/>
            <person name="Tong Y."/>
        </authorList>
    </citation>
    <scope>NUCLEOTIDE SEQUENCE [LARGE SCALE GENOMIC DNA]</scope>
</reference>
<dbReference type="Pfam" id="PF10721">
    <property type="entry name" value="DUF2514"/>
    <property type="match status" value="1"/>
</dbReference>
<accession>A0A291LBG9</accession>
<dbReference type="SMR" id="A0A291LBG9"/>
<dbReference type="InterPro" id="IPR019659">
    <property type="entry name" value="DUF2514"/>
</dbReference>
<sequence>MMAALRLFLRAYWKPLAVLVAVLLALGGSFWAGHVWTDRGWQVKESARKANESAQVAIGEHAARIIEQGRDIAREEAVKHANEQAARARADSAAAGAALDRLLARAKAAEQGNAAASATAALGSQARDKTARMYADLLKGTGALARRYADIADDAITRGETCERIYDSIVSQQ</sequence>
<protein>
    <recommendedName>
        <fullName evidence="3">DUF2514 domain-containing protein</fullName>
    </recommendedName>
</protein>
<dbReference type="GeneID" id="54983010"/>
<name>A0A291LBG9_9CAUD</name>
<dbReference type="Proteomes" id="UP000229963">
    <property type="component" value="Segment"/>
</dbReference>
<dbReference type="KEGG" id="vg:54983010"/>
<evidence type="ECO:0000313" key="2">
    <source>
        <dbReference type="Proteomes" id="UP000229963"/>
    </source>
</evidence>
<evidence type="ECO:0000313" key="1">
    <source>
        <dbReference type="EMBL" id="ATI16405.1"/>
    </source>
</evidence>
<organism evidence="1 2">
    <name type="scientific">Klebsiella phage vB_KpnS_IME279</name>
    <dbReference type="NCBI Taxonomy" id="2041211"/>
    <lineage>
        <taxon>Viruses</taxon>
        <taxon>Duplodnaviria</taxon>
        <taxon>Heunggongvirae</taxon>
        <taxon>Uroviricota</taxon>
        <taxon>Caudoviricetes</taxon>
        <taxon>Sortsnevirus</taxon>
        <taxon>Sortsnevirus IME279</taxon>
    </lineage>
</organism>
<keyword evidence="2" id="KW-1185">Reference proteome</keyword>
<evidence type="ECO:0008006" key="3">
    <source>
        <dbReference type="Google" id="ProtNLM"/>
    </source>
</evidence>
<dbReference type="EMBL" id="MF614100">
    <property type="protein sequence ID" value="ATI16405.1"/>
    <property type="molecule type" value="Genomic_DNA"/>
</dbReference>
<dbReference type="RefSeq" id="YP_009792801.1">
    <property type="nucleotide sequence ID" value="NC_047862.1"/>
</dbReference>